<accession>A0ABT4WVT5</accession>
<name>A0ABT4WVT5_PSEFR</name>
<comment type="caution">
    <text evidence="1">The sequence shown here is derived from an EMBL/GenBank/DDBJ whole genome shotgun (WGS) entry which is preliminary data.</text>
</comment>
<sequence>MADLRSVLSSPRLADFFVRKLNSTQLAVVGDSFLSKHTLLGDWRYKTYGMSLREWEEVQRTVEVVESFPFGDLSISRLQIWPFDPRELSLEAMKLAVAVSYHDMELIYEPRIFGAINELLAEYNIEADPEA</sequence>
<dbReference type="Proteomes" id="UP001212337">
    <property type="component" value="Unassembled WGS sequence"/>
</dbReference>
<dbReference type="EMBL" id="JAQJVI010000038">
    <property type="protein sequence ID" value="MDA7024148.1"/>
    <property type="molecule type" value="Genomic_DNA"/>
</dbReference>
<keyword evidence="2" id="KW-1185">Reference proteome</keyword>
<dbReference type="RefSeq" id="WP_235992689.1">
    <property type="nucleotide sequence ID" value="NZ_JAQJVI010000038.1"/>
</dbReference>
<proteinExistence type="predicted"/>
<evidence type="ECO:0000313" key="2">
    <source>
        <dbReference type="Proteomes" id="UP001212337"/>
    </source>
</evidence>
<organism evidence="1 2">
    <name type="scientific">Pseudomonas fragi</name>
    <dbReference type="NCBI Taxonomy" id="296"/>
    <lineage>
        <taxon>Bacteria</taxon>
        <taxon>Pseudomonadati</taxon>
        <taxon>Pseudomonadota</taxon>
        <taxon>Gammaproteobacteria</taxon>
        <taxon>Pseudomonadales</taxon>
        <taxon>Pseudomonadaceae</taxon>
        <taxon>Pseudomonas</taxon>
    </lineage>
</organism>
<reference evidence="1 2" key="1">
    <citation type="submission" date="2023-01" db="EMBL/GenBank/DDBJ databases">
        <title>Effects of deletion of Siderophore biosynthase gene in Pseudomonas fragi on quorum sensing and spoliage ability.</title>
        <authorList>
            <person name="Cui F."/>
            <person name="Wang D."/>
            <person name="Liu J."/>
            <person name="Wang Q."/>
            <person name="Li T."/>
            <person name="Li J."/>
        </authorList>
    </citation>
    <scope>NUCLEOTIDE SEQUENCE [LARGE SCALE GENOMIC DNA]</scope>
    <source>
        <strain evidence="1 2">MS-10</strain>
    </source>
</reference>
<evidence type="ECO:0000313" key="1">
    <source>
        <dbReference type="EMBL" id="MDA7024148.1"/>
    </source>
</evidence>
<protein>
    <submittedName>
        <fullName evidence="1">Uncharacterized protein</fullName>
    </submittedName>
</protein>
<gene>
    <name evidence="1" type="ORF">PI499_19980</name>
</gene>